<dbReference type="GO" id="GO:0001965">
    <property type="term" value="F:G-protein alpha-subunit binding"/>
    <property type="evidence" value="ECO:0007669"/>
    <property type="project" value="InterPro"/>
</dbReference>
<feature type="domain" description="RGS" evidence="2">
    <location>
        <begin position="647"/>
        <end position="745"/>
    </location>
</feature>
<dbReference type="InterPro" id="IPR044926">
    <property type="entry name" value="RGS_subdomain_2"/>
</dbReference>
<dbReference type="PROSITE" id="PS50132">
    <property type="entry name" value="RGS"/>
    <property type="match status" value="2"/>
</dbReference>
<dbReference type="PANTHER" id="PTHR46583">
    <property type="entry name" value="REGULATOR OF G-PROTEIN SIGNALING 22"/>
    <property type="match status" value="1"/>
</dbReference>
<feature type="domain" description="RGS" evidence="2">
    <location>
        <begin position="431"/>
        <end position="492"/>
    </location>
</feature>
<dbReference type="EMBL" id="OX597819">
    <property type="protein sequence ID" value="CAI9724018.1"/>
    <property type="molecule type" value="Genomic_DNA"/>
</dbReference>
<name>A0AA36AYK9_OCTVU</name>
<dbReference type="GO" id="GO:0005634">
    <property type="term" value="C:nucleus"/>
    <property type="evidence" value="ECO:0007669"/>
    <property type="project" value="TreeGrafter"/>
</dbReference>
<evidence type="ECO:0000313" key="3">
    <source>
        <dbReference type="EMBL" id="CAI9724018.1"/>
    </source>
</evidence>
<dbReference type="AlphaFoldDB" id="A0AA36AYK9"/>
<feature type="compositionally biased region" description="Polar residues" evidence="1">
    <location>
        <begin position="1208"/>
        <end position="1219"/>
    </location>
</feature>
<dbReference type="Gene3D" id="1.10.167.10">
    <property type="entry name" value="Regulator of G-protein Signalling 4, domain 2"/>
    <property type="match status" value="3"/>
</dbReference>
<evidence type="ECO:0000259" key="2">
    <source>
        <dbReference type="PROSITE" id="PS50132"/>
    </source>
</evidence>
<dbReference type="GO" id="GO:0005737">
    <property type="term" value="C:cytoplasm"/>
    <property type="evidence" value="ECO:0007669"/>
    <property type="project" value="TreeGrafter"/>
</dbReference>
<accession>A0AA36AYK9</accession>
<feature type="region of interest" description="Disordered" evidence="1">
    <location>
        <begin position="269"/>
        <end position="302"/>
    </location>
</feature>
<dbReference type="InterPro" id="IPR036305">
    <property type="entry name" value="RGS_sf"/>
</dbReference>
<dbReference type="Proteomes" id="UP001162480">
    <property type="component" value="Chromosome 6"/>
</dbReference>
<dbReference type="SUPFAM" id="SSF48097">
    <property type="entry name" value="Regulator of G-protein signaling, RGS"/>
    <property type="match status" value="3"/>
</dbReference>
<dbReference type="InterPro" id="IPR016137">
    <property type="entry name" value="RGS"/>
</dbReference>
<keyword evidence="4" id="KW-1185">Reference proteome</keyword>
<sequence length="1272" mass="147064">MVWSRRSCIRGLSRPPRAGKFNTFNFSIEQAGGHKKNKVDNIFCTHLDMLKEKQVELKGVPETPEENLEDLLSYDDVFWDYFNHFLKAPVFPIGLSYNRLTGAFEDSQPNINENGSAKTPLSQYGATSEECEMMLSWAQYRRLPLFIRSEHFREMKLCKQILRPLDEQRVGDSQESSQLIRGYSRQTGSCVSSLSNGASSTFIESQEPNYSWINLTYSAPQPQRAYFSQTASEPTSGVVDDGYLTSCTQKDSDILMIESKTPKSTNNICNESIPLNSSSLPKQSETKDVTTRDPTSLPQSSLSVLTPKSQTKIREVTFSRDNTMLSYKCDSQEKNEVIKHLSDDICPTPQRNNVSRHFFRTSSAPVCYRDLLRVNWYNQFDEIFGNSTPANEYSGQPYIDFNNGTSNDTTTDVDIHNMETRLQMTLHDVKKHIMGSHRGMKAFKQFLTHTAGIHLYNFWLDCEEFKDTMEEYIDSVNIQKRNQLFRDIQDKYKMSLTKEAKDQIQKSVNNVSLSHTIFVQTQYDVLRRLRTYWIPRYLLHLERNSKLLEEAKKSQIFIESFRVLNSSLPQSHCNEPEWLTKEEQYGPLPFPSLSSEQFRKHRELQYNHNSVQSSEISKEAMCNLSANLRDSNNAFLVALTNDKRYGGPFEFSLKLKNDEDSLKSLYFWQAVTQYGYKMNESVDRHLCLEHAWDIYHNFIADANSNGFDLCKEEKENIFNVLQNAQGYVPAEIFSPIKEHVVQKLETVWIQHLEDDLKSYFKCHIRSQLPEKDNTIQVSLIDGKLVIKHPKFGNEPTIPQRDIFKPLTLGHSLGYLNEPKSKLAWLDDHKVKEKERIKSVRAAQRRRAELKKAVKSLRIIEKGLDSAANNDYSPSIPCLKDFVYNKAIMAAFKKFVKGVQDGDQVVSIVKLYADIENLKTLTDSGCTKQTIIDMKLDLVKNITEACLGENKLINVKTVFKNGEVQLMVGEDFNTLDLSTLDRLEKNISGKVEDAFHSFLMARCDEWDVGEKELMQMNRTDIITLLTRKEREIHTSQMPKKTTVQRKKLKSIAYVIPNKEKQEELLTLLQQCSVGQMSVQLIYFHIYLTKHVDEDILPFIDKDLFFYIDVLRLKEAYKRANNEKLLRKKTLNILEFYLESKTPPTVCIDIPNDIYQRTVAEAHHFLTERQTSCHIFDEAQAHIFKELLMFWVNFRRTADPAEVQEESKPQETITRQSSTQTESPFAKEIILPSIHKGTVRVLSYSLSEGVKWRPISSLHQFLPMEIPQRKSINS</sequence>
<evidence type="ECO:0000313" key="4">
    <source>
        <dbReference type="Proteomes" id="UP001162480"/>
    </source>
</evidence>
<feature type="compositionally biased region" description="Polar residues" evidence="1">
    <location>
        <begin position="269"/>
        <end position="283"/>
    </location>
</feature>
<dbReference type="PANTHER" id="PTHR46583:SF2">
    <property type="entry name" value="RGS DOMAIN-CONTAINING PROTEIN"/>
    <property type="match status" value="1"/>
</dbReference>
<evidence type="ECO:0000256" key="1">
    <source>
        <dbReference type="SAM" id="MobiDB-lite"/>
    </source>
</evidence>
<feature type="region of interest" description="Disordered" evidence="1">
    <location>
        <begin position="1200"/>
        <end position="1219"/>
    </location>
</feature>
<feature type="compositionally biased region" description="Polar residues" evidence="1">
    <location>
        <begin position="292"/>
        <end position="302"/>
    </location>
</feature>
<dbReference type="GO" id="GO:0009966">
    <property type="term" value="P:regulation of signal transduction"/>
    <property type="evidence" value="ECO:0007669"/>
    <property type="project" value="InterPro"/>
</dbReference>
<proteinExistence type="predicted"/>
<reference evidence="3" key="1">
    <citation type="submission" date="2023-08" db="EMBL/GenBank/DDBJ databases">
        <authorList>
            <person name="Alioto T."/>
            <person name="Alioto T."/>
            <person name="Gomez Garrido J."/>
        </authorList>
    </citation>
    <scope>NUCLEOTIDE SEQUENCE</scope>
</reference>
<gene>
    <name evidence="3" type="ORF">OCTVUL_1B029982</name>
</gene>
<organism evidence="3 4">
    <name type="scientific">Octopus vulgaris</name>
    <name type="common">Common octopus</name>
    <dbReference type="NCBI Taxonomy" id="6645"/>
    <lineage>
        <taxon>Eukaryota</taxon>
        <taxon>Metazoa</taxon>
        <taxon>Spiralia</taxon>
        <taxon>Lophotrochozoa</taxon>
        <taxon>Mollusca</taxon>
        <taxon>Cephalopoda</taxon>
        <taxon>Coleoidea</taxon>
        <taxon>Octopodiformes</taxon>
        <taxon>Octopoda</taxon>
        <taxon>Incirrata</taxon>
        <taxon>Octopodidae</taxon>
        <taxon>Octopus</taxon>
    </lineage>
</organism>
<dbReference type="Pfam" id="PF00615">
    <property type="entry name" value="RGS"/>
    <property type="match status" value="1"/>
</dbReference>
<dbReference type="InterPro" id="IPR042651">
    <property type="entry name" value="Rgs22"/>
</dbReference>
<protein>
    <recommendedName>
        <fullName evidence="2">RGS domain-containing protein</fullName>
    </recommendedName>
</protein>